<dbReference type="GO" id="GO:0046872">
    <property type="term" value="F:metal ion binding"/>
    <property type="evidence" value="ECO:0007669"/>
    <property type="project" value="UniProtKB-KW"/>
</dbReference>
<keyword evidence="5" id="KW-0560">Oxidoreductase</keyword>
<keyword evidence="3" id="KW-0349">Heme</keyword>
<comment type="cofactor">
    <cofactor evidence="1">
        <name>heme b</name>
        <dbReference type="ChEBI" id="CHEBI:60344"/>
    </cofactor>
</comment>
<evidence type="ECO:0000256" key="5">
    <source>
        <dbReference type="ARBA" id="ARBA00023002"/>
    </source>
</evidence>
<dbReference type="EMBL" id="LVVM01002918">
    <property type="protein sequence ID" value="OJA15715.1"/>
    <property type="molecule type" value="Genomic_DNA"/>
</dbReference>
<dbReference type="PROSITE" id="PS51405">
    <property type="entry name" value="HEME_HALOPEROXIDASE"/>
    <property type="match status" value="1"/>
</dbReference>
<dbReference type="Proteomes" id="UP000183567">
    <property type="component" value="Unassembled WGS sequence"/>
</dbReference>
<comment type="caution">
    <text evidence="9">The sequence shown here is derived from an EMBL/GenBank/DDBJ whole genome shotgun (WGS) entry which is preliminary data.</text>
</comment>
<dbReference type="GO" id="GO:0004601">
    <property type="term" value="F:peroxidase activity"/>
    <property type="evidence" value="ECO:0007669"/>
    <property type="project" value="UniProtKB-KW"/>
</dbReference>
<accession>A0A1J8Q6Y3</accession>
<dbReference type="Pfam" id="PF01328">
    <property type="entry name" value="Peroxidase_2"/>
    <property type="match status" value="1"/>
</dbReference>
<dbReference type="PROSITE" id="PS00018">
    <property type="entry name" value="EF_HAND_1"/>
    <property type="match status" value="1"/>
</dbReference>
<dbReference type="InterPro" id="IPR036851">
    <property type="entry name" value="Chloroperoxidase-like_sf"/>
</dbReference>
<evidence type="ECO:0000259" key="8">
    <source>
        <dbReference type="PROSITE" id="PS51405"/>
    </source>
</evidence>
<sequence>MLKKSYSKDTFDLEEIDLHNGIEHDASLLRLDTALEPDQSVKHIPFIEELLATSTVKDKDGNDIITAKDLSKMLGKRRAVARVVNKEFSLSLFHKIFGSTKYVIASSVFSNTR</sequence>
<dbReference type="OrthoDB" id="407298at2759"/>
<keyword evidence="10" id="KW-1185">Reference proteome</keyword>
<evidence type="ECO:0000256" key="7">
    <source>
        <dbReference type="ARBA" id="ARBA00025795"/>
    </source>
</evidence>
<dbReference type="AlphaFoldDB" id="A0A1J8Q6Y3"/>
<gene>
    <name evidence="9" type="ORF">AZE42_09957</name>
</gene>
<dbReference type="PANTHER" id="PTHR33577">
    <property type="entry name" value="STERIGMATOCYSTIN BIOSYNTHESIS PEROXIDASE STCC-RELATED"/>
    <property type="match status" value="1"/>
</dbReference>
<dbReference type="Gene3D" id="1.10.489.10">
    <property type="entry name" value="Chloroperoxidase-like"/>
    <property type="match status" value="1"/>
</dbReference>
<evidence type="ECO:0000313" key="9">
    <source>
        <dbReference type="EMBL" id="OJA15715.1"/>
    </source>
</evidence>
<evidence type="ECO:0000256" key="3">
    <source>
        <dbReference type="ARBA" id="ARBA00022617"/>
    </source>
</evidence>
<dbReference type="PANTHER" id="PTHR33577:SF18">
    <property type="entry name" value="HEME HALOPEROXIDASE FAMILY PROFILE DOMAIN-CONTAINING PROTEIN"/>
    <property type="match status" value="1"/>
</dbReference>
<protein>
    <recommendedName>
        <fullName evidence="8">Heme haloperoxidase family profile domain-containing protein</fullName>
    </recommendedName>
</protein>
<name>A0A1J8Q6Y3_9AGAM</name>
<keyword evidence="6" id="KW-0408">Iron</keyword>
<dbReference type="STRING" id="180088.A0A1J8Q6Y3"/>
<evidence type="ECO:0000256" key="4">
    <source>
        <dbReference type="ARBA" id="ARBA00022723"/>
    </source>
</evidence>
<reference evidence="9 10" key="1">
    <citation type="submission" date="2016-03" db="EMBL/GenBank/DDBJ databases">
        <title>Comparative genomics of the ectomycorrhizal sister species Rhizopogon vinicolor and Rhizopogon vesiculosus (Basidiomycota: Boletales) reveals a divergence of the mating type B locus.</title>
        <authorList>
            <person name="Mujic A.B."/>
            <person name="Kuo A."/>
            <person name="Tritt A."/>
            <person name="Lipzen A."/>
            <person name="Chen C."/>
            <person name="Johnson J."/>
            <person name="Sharma A."/>
            <person name="Barry K."/>
            <person name="Grigoriev I.V."/>
            <person name="Spatafora J.W."/>
        </authorList>
    </citation>
    <scope>NUCLEOTIDE SEQUENCE [LARGE SCALE GENOMIC DNA]</scope>
    <source>
        <strain evidence="9 10">AM-OR11-056</strain>
    </source>
</reference>
<proteinExistence type="inferred from homology"/>
<evidence type="ECO:0000256" key="1">
    <source>
        <dbReference type="ARBA" id="ARBA00001970"/>
    </source>
</evidence>
<evidence type="ECO:0000313" key="10">
    <source>
        <dbReference type="Proteomes" id="UP000183567"/>
    </source>
</evidence>
<keyword evidence="2" id="KW-0575">Peroxidase</keyword>
<keyword evidence="4" id="KW-0479">Metal-binding</keyword>
<organism evidence="9 10">
    <name type="scientific">Rhizopogon vesiculosus</name>
    <dbReference type="NCBI Taxonomy" id="180088"/>
    <lineage>
        <taxon>Eukaryota</taxon>
        <taxon>Fungi</taxon>
        <taxon>Dikarya</taxon>
        <taxon>Basidiomycota</taxon>
        <taxon>Agaricomycotina</taxon>
        <taxon>Agaricomycetes</taxon>
        <taxon>Agaricomycetidae</taxon>
        <taxon>Boletales</taxon>
        <taxon>Suillineae</taxon>
        <taxon>Rhizopogonaceae</taxon>
        <taxon>Rhizopogon</taxon>
    </lineage>
</organism>
<evidence type="ECO:0000256" key="2">
    <source>
        <dbReference type="ARBA" id="ARBA00022559"/>
    </source>
</evidence>
<dbReference type="InterPro" id="IPR000028">
    <property type="entry name" value="Chloroperoxidase"/>
</dbReference>
<comment type="similarity">
    <text evidence="7">Belongs to the chloroperoxidase family.</text>
</comment>
<evidence type="ECO:0000256" key="6">
    <source>
        <dbReference type="ARBA" id="ARBA00023004"/>
    </source>
</evidence>
<feature type="domain" description="Heme haloperoxidase family profile" evidence="8">
    <location>
        <begin position="1"/>
        <end position="113"/>
    </location>
</feature>
<dbReference type="InterPro" id="IPR018247">
    <property type="entry name" value="EF_Hand_1_Ca_BS"/>
</dbReference>